<name>A0A378WFG5_MYCFO</name>
<evidence type="ECO:0000259" key="1">
    <source>
        <dbReference type="Pfam" id="PF13338"/>
    </source>
</evidence>
<accession>A0A378WFG5</accession>
<protein>
    <recommendedName>
        <fullName evidence="1">AbiEi antitoxin N-terminal domain-containing protein</fullName>
    </recommendedName>
</protein>
<evidence type="ECO:0000313" key="3">
    <source>
        <dbReference type="Proteomes" id="UP000255389"/>
    </source>
</evidence>
<reference evidence="2 3" key="1">
    <citation type="submission" date="2018-06" db="EMBL/GenBank/DDBJ databases">
        <authorList>
            <consortium name="Pathogen Informatics"/>
            <person name="Doyle S."/>
        </authorList>
    </citation>
    <scope>NUCLEOTIDE SEQUENCE [LARGE SCALE GENOMIC DNA]</scope>
    <source>
        <strain evidence="2 3">NCTC1542</strain>
    </source>
</reference>
<dbReference type="Proteomes" id="UP000255389">
    <property type="component" value="Unassembled WGS sequence"/>
</dbReference>
<evidence type="ECO:0000313" key="2">
    <source>
        <dbReference type="EMBL" id="SUA31623.1"/>
    </source>
</evidence>
<proteinExistence type="predicted"/>
<sequence length="243" mass="26558">MPQLELRRTVQRPLPPHRRRYYPCMAAGNAPWRRLRAIAADQFGLFTTAQARHLGVTSAALHRGAQNGELWRAHHGVYAFTDTAADKHPYEDWAAQWLALRPEADIAARRADPDSVLSHETAAVIRELGTVVSVGMHLSAPHRVSVRSSTVHTYVRAIGQRGVDWDLVDGLPVSTAPRIIADLAQAGIDGSHLGTVIADAIAQHHVTREQVGNLLDPYADRYGARDGSELAIVFAEAAGRRLG</sequence>
<feature type="domain" description="AbiEi antitoxin N-terminal" evidence="1">
    <location>
        <begin position="33"/>
        <end position="81"/>
    </location>
</feature>
<organism evidence="2 3">
    <name type="scientific">Mycolicibacterium fortuitum</name>
    <name type="common">Mycobacterium fortuitum</name>
    <dbReference type="NCBI Taxonomy" id="1766"/>
    <lineage>
        <taxon>Bacteria</taxon>
        <taxon>Bacillati</taxon>
        <taxon>Actinomycetota</taxon>
        <taxon>Actinomycetes</taxon>
        <taxon>Mycobacteriales</taxon>
        <taxon>Mycobacteriaceae</taxon>
        <taxon>Mycolicibacterium</taxon>
    </lineage>
</organism>
<gene>
    <name evidence="2" type="ORF">NCTC1542_06978</name>
</gene>
<dbReference type="AlphaFoldDB" id="A0A378WFG5"/>
<dbReference type="InterPro" id="IPR025159">
    <property type="entry name" value="AbiEi_N"/>
</dbReference>
<dbReference type="EMBL" id="UGQY01000006">
    <property type="protein sequence ID" value="SUA31623.1"/>
    <property type="molecule type" value="Genomic_DNA"/>
</dbReference>
<dbReference type="Pfam" id="PF13338">
    <property type="entry name" value="AbiEi_4"/>
    <property type="match status" value="1"/>
</dbReference>